<dbReference type="RefSeq" id="WP_098194156.1">
    <property type="nucleotide sequence ID" value="NZ_CP023777.1"/>
</dbReference>
<accession>A0A291QUR8</accession>
<dbReference type="GO" id="GO:0004311">
    <property type="term" value="F:geranylgeranyl diphosphate synthase activity"/>
    <property type="evidence" value="ECO:0007669"/>
    <property type="project" value="InterPro"/>
</dbReference>
<reference evidence="2 3" key="1">
    <citation type="submission" date="2017-10" db="EMBL/GenBank/DDBJ databases">
        <title>Paenichitinophaga pekingensis gen. nov., sp. nov., isolated from activated sludge.</title>
        <authorList>
            <person name="Jin D."/>
            <person name="Kong X."/>
            <person name="Deng Y."/>
            <person name="Bai Z."/>
        </authorList>
    </citation>
    <scope>NUCLEOTIDE SEQUENCE [LARGE SCALE GENOMIC DNA]</scope>
    <source>
        <strain evidence="2 3">13</strain>
    </source>
</reference>
<dbReference type="Proteomes" id="UP000220133">
    <property type="component" value="Chromosome"/>
</dbReference>
<dbReference type="OrthoDB" id="9787280at2"/>
<dbReference type="PROSITE" id="PS01045">
    <property type="entry name" value="SQUALEN_PHYTOEN_SYN_2"/>
    <property type="match status" value="1"/>
</dbReference>
<dbReference type="KEGG" id="cbae:COR50_11720"/>
<evidence type="ECO:0000313" key="3">
    <source>
        <dbReference type="Proteomes" id="UP000220133"/>
    </source>
</evidence>
<evidence type="ECO:0000256" key="1">
    <source>
        <dbReference type="ARBA" id="ARBA00022679"/>
    </source>
</evidence>
<keyword evidence="3" id="KW-1185">Reference proteome</keyword>
<dbReference type="InterPro" id="IPR002060">
    <property type="entry name" value="Squ/phyt_synthse"/>
</dbReference>
<name>A0A291QUR8_9BACT</name>
<gene>
    <name evidence="2" type="ORF">COR50_11720</name>
</gene>
<dbReference type="EMBL" id="CP023777">
    <property type="protein sequence ID" value="ATL47779.1"/>
    <property type="molecule type" value="Genomic_DNA"/>
</dbReference>
<evidence type="ECO:0000313" key="2">
    <source>
        <dbReference type="EMBL" id="ATL47779.1"/>
    </source>
</evidence>
<dbReference type="CDD" id="cd00683">
    <property type="entry name" value="Trans_IPPS_HH"/>
    <property type="match status" value="1"/>
</dbReference>
<dbReference type="PANTHER" id="PTHR31480">
    <property type="entry name" value="BIFUNCTIONAL LYCOPENE CYCLASE/PHYTOENE SYNTHASE"/>
    <property type="match status" value="1"/>
</dbReference>
<dbReference type="InterPro" id="IPR008949">
    <property type="entry name" value="Isoprenoid_synthase_dom_sf"/>
</dbReference>
<dbReference type="GO" id="GO:0016117">
    <property type="term" value="P:carotenoid biosynthetic process"/>
    <property type="evidence" value="ECO:0007669"/>
    <property type="project" value="UniProtKB-ARBA"/>
</dbReference>
<organism evidence="2 3">
    <name type="scientific">Chitinophaga caeni</name>
    <dbReference type="NCBI Taxonomy" id="2029983"/>
    <lineage>
        <taxon>Bacteria</taxon>
        <taxon>Pseudomonadati</taxon>
        <taxon>Bacteroidota</taxon>
        <taxon>Chitinophagia</taxon>
        <taxon>Chitinophagales</taxon>
        <taxon>Chitinophagaceae</taxon>
        <taxon>Chitinophaga</taxon>
    </lineage>
</organism>
<dbReference type="GO" id="GO:0051996">
    <property type="term" value="F:squalene synthase [NAD(P)H] activity"/>
    <property type="evidence" value="ECO:0007669"/>
    <property type="project" value="InterPro"/>
</dbReference>
<dbReference type="InterPro" id="IPR033904">
    <property type="entry name" value="Trans_IPPS_HH"/>
</dbReference>
<dbReference type="AlphaFoldDB" id="A0A291QUR8"/>
<dbReference type="SFLD" id="SFLDS00005">
    <property type="entry name" value="Isoprenoid_Synthase_Type_I"/>
    <property type="match status" value="1"/>
</dbReference>
<dbReference type="SFLD" id="SFLDG01018">
    <property type="entry name" value="Squalene/Phytoene_Synthase_Lik"/>
    <property type="match status" value="1"/>
</dbReference>
<dbReference type="Gene3D" id="1.10.600.10">
    <property type="entry name" value="Farnesyl Diphosphate Synthase"/>
    <property type="match status" value="1"/>
</dbReference>
<dbReference type="InterPro" id="IPR044843">
    <property type="entry name" value="Trans_IPPS_bact-type"/>
</dbReference>
<dbReference type="SUPFAM" id="SSF48576">
    <property type="entry name" value="Terpenoid synthases"/>
    <property type="match status" value="1"/>
</dbReference>
<proteinExistence type="predicted"/>
<sequence length="281" mass="32606">MNTIETYSAVCMKCSREVTKHYSTSFSWAIKLLHKDLQRHIHAIYGFVRLADEIVDTFHQYDKEKLLNVFRSDVYAAIHNKVSLNPVLQSFQLTIHQYNIPLQLVDDFLESMEMDLDKKVYHTHEELDSYIYGSAEVVGLMCLMVFCEGNEALYNDLVPTAQQLGAAFQKINFLRDLEDDQSHLQRSYFPGVDLRNFDEQVKQTVENGIATDFEAAMKGILKLPIKARFGVYVAYRYYFSLFKRIRKQRAASILQQRIRIPNVQKLAIILDAGIRSKMGAW</sequence>
<dbReference type="InterPro" id="IPR019845">
    <property type="entry name" value="Squalene/phytoene_synthase_CS"/>
</dbReference>
<dbReference type="Pfam" id="PF00494">
    <property type="entry name" value="SQS_PSY"/>
    <property type="match status" value="1"/>
</dbReference>
<dbReference type="SFLD" id="SFLDG01212">
    <property type="entry name" value="Phytoene_synthase_like"/>
    <property type="match status" value="1"/>
</dbReference>
<protein>
    <submittedName>
        <fullName evidence="2">Phytoene synthase</fullName>
    </submittedName>
</protein>
<keyword evidence="1" id="KW-0808">Transferase</keyword>